<evidence type="ECO:0000256" key="7">
    <source>
        <dbReference type="ARBA" id="ARBA00023054"/>
    </source>
</evidence>
<dbReference type="GO" id="GO:0006890">
    <property type="term" value="P:retrograde vesicle-mediated transport, Golgi to endoplasmic reticulum"/>
    <property type="evidence" value="ECO:0007669"/>
    <property type="project" value="InterPro"/>
</dbReference>
<proteinExistence type="inferred from homology"/>
<dbReference type="GO" id="GO:0005484">
    <property type="term" value="F:SNAP receptor activity"/>
    <property type="evidence" value="ECO:0007669"/>
    <property type="project" value="InterPro"/>
</dbReference>
<dbReference type="GO" id="GO:0031201">
    <property type="term" value="C:SNARE complex"/>
    <property type="evidence" value="ECO:0007669"/>
    <property type="project" value="TreeGrafter"/>
</dbReference>
<sequence length="731" mass="76390">MTTLSSALFELEQSVQRELLRLAEANSAGDLHPATFEAASSGVRASLRRHAEQVDALEQLAAVQDRPSEEEEVRALVRRHRAEAGTLSMSLRELAAKVRSDRSQREASERAALFAPVAGYDSSDGSSAPSGASSRSGRLNARASAQAARDVTESLRRTRALMANELQRTEATLRSLDEQGKKLRGTLNEHRGIDGTLASGRRKLNRLETRDMTDKVLFALAFGFFVCVVLHIVNKRLGLGLFGLASSLAEADAQKRLMRARLLHSVVTSKAAALKLSDLKTMTTEWIHGMLEATFPLESNIVDEGFADGDELALRVVLAALDGAHAVAGKLAALYREAGELKAHPASPAKAARDGRTDKAAASASASSDVPKRPSEAEAAELVRRALASGASLQEAVSAGVDELQVFGADLWEALLWRRGALRFYMASTAVRTLGTALGAADARAVSSASDGSAAKVKAAGFDEGAAEVSAAELAEAEVAEAAAASIVSIALAAVDLSDNGGAGGTIGRAAAVVTNRHAGRAAGPNAHLIEEAYSSLSLLLMARRDPHAAPESIPLQLRYGIYSTTHLLGLAFLSELSYWRWAASAADPLGLGAGAVASADAADAADHADVLTTAAVGGEAAPMTAADLWMRRAAVSSHRYLYTVSVLMEGCGWAMEKQRELLGLLSAELGKSAVAAALASEMGVLERDEALRKVDREAAREVAAATAASARTRGSKKGGIKGGGKVGSRG</sequence>
<dbReference type="PANTHER" id="PTHR12825:SF0">
    <property type="entry name" value="VESICLE TRANSPORT PROTEIN SEC20"/>
    <property type="match status" value="1"/>
</dbReference>
<feature type="region of interest" description="Disordered" evidence="10">
    <location>
        <begin position="706"/>
        <end position="731"/>
    </location>
</feature>
<accession>A0A0M0JDN5</accession>
<gene>
    <name evidence="13" type="ORF">Ctob_007946</name>
</gene>
<feature type="region of interest" description="Disordered" evidence="10">
    <location>
        <begin position="118"/>
        <end position="150"/>
    </location>
</feature>
<dbReference type="InterPro" id="IPR056173">
    <property type="entry name" value="Sec20_C"/>
</dbReference>
<feature type="domain" description="Sec20 C-terminal" evidence="12">
    <location>
        <begin position="147"/>
        <end position="237"/>
    </location>
</feature>
<dbReference type="InterPro" id="IPR005606">
    <property type="entry name" value="Sec20"/>
</dbReference>
<keyword evidence="8 11" id="KW-0472">Membrane</keyword>
<keyword evidence="2" id="KW-0813">Transport</keyword>
<evidence type="ECO:0000256" key="6">
    <source>
        <dbReference type="ARBA" id="ARBA00022989"/>
    </source>
</evidence>
<comment type="caution">
    <text evidence="13">The sequence shown here is derived from an EMBL/GenBank/DDBJ whole genome shotgun (WGS) entry which is preliminary data.</text>
</comment>
<evidence type="ECO:0000256" key="4">
    <source>
        <dbReference type="ARBA" id="ARBA00022824"/>
    </source>
</evidence>
<dbReference type="SUPFAM" id="SSF58038">
    <property type="entry name" value="SNARE fusion complex"/>
    <property type="match status" value="1"/>
</dbReference>
<evidence type="ECO:0000256" key="2">
    <source>
        <dbReference type="ARBA" id="ARBA00022448"/>
    </source>
</evidence>
<evidence type="ECO:0000313" key="13">
    <source>
        <dbReference type="EMBL" id="KOO24691.1"/>
    </source>
</evidence>
<comment type="similarity">
    <text evidence="9">Belongs to the SEC20 family.</text>
</comment>
<dbReference type="GO" id="GO:0005789">
    <property type="term" value="C:endoplasmic reticulum membrane"/>
    <property type="evidence" value="ECO:0007669"/>
    <property type="project" value="UniProtKB-SubCell"/>
</dbReference>
<evidence type="ECO:0000256" key="10">
    <source>
        <dbReference type="SAM" id="MobiDB-lite"/>
    </source>
</evidence>
<keyword evidence="7" id="KW-0175">Coiled coil</keyword>
<protein>
    <recommendedName>
        <fullName evidence="12">Sec20 C-terminal domain-containing protein</fullName>
    </recommendedName>
</protein>
<feature type="compositionally biased region" description="Gly residues" evidence="10">
    <location>
        <begin position="721"/>
        <end position="731"/>
    </location>
</feature>
<evidence type="ECO:0000256" key="11">
    <source>
        <dbReference type="SAM" id="Phobius"/>
    </source>
</evidence>
<keyword evidence="3 11" id="KW-0812">Transmembrane</keyword>
<dbReference type="OrthoDB" id="46868at2759"/>
<dbReference type="Pfam" id="PF03908">
    <property type="entry name" value="Sec20"/>
    <property type="match status" value="1"/>
</dbReference>
<comment type="subcellular location">
    <subcellularLocation>
        <location evidence="1">Endoplasmic reticulum membrane</location>
        <topology evidence="1">Single-pass type IV membrane protein</topology>
    </subcellularLocation>
</comment>
<dbReference type="Proteomes" id="UP000037460">
    <property type="component" value="Unassembled WGS sequence"/>
</dbReference>
<evidence type="ECO:0000259" key="12">
    <source>
        <dbReference type="Pfam" id="PF03908"/>
    </source>
</evidence>
<evidence type="ECO:0000256" key="5">
    <source>
        <dbReference type="ARBA" id="ARBA00022892"/>
    </source>
</evidence>
<keyword evidence="14" id="KW-1185">Reference proteome</keyword>
<reference evidence="14" key="1">
    <citation type="journal article" date="2015" name="PLoS Genet.">
        <title>Genome Sequence and Transcriptome Analyses of Chrysochromulina tobin: Metabolic Tools for Enhanced Algal Fitness in the Prominent Order Prymnesiales (Haptophyceae).</title>
        <authorList>
            <person name="Hovde B.T."/>
            <person name="Deodato C.R."/>
            <person name="Hunsperger H.M."/>
            <person name="Ryken S.A."/>
            <person name="Yost W."/>
            <person name="Jha R.K."/>
            <person name="Patterson J."/>
            <person name="Monnat R.J. Jr."/>
            <person name="Barlow S.B."/>
            <person name="Starkenburg S.R."/>
            <person name="Cattolico R.A."/>
        </authorList>
    </citation>
    <scope>NUCLEOTIDE SEQUENCE</scope>
    <source>
        <strain evidence="14">CCMP291</strain>
    </source>
</reference>
<name>A0A0M0JDN5_9EUKA</name>
<organism evidence="13 14">
    <name type="scientific">Chrysochromulina tobinii</name>
    <dbReference type="NCBI Taxonomy" id="1460289"/>
    <lineage>
        <taxon>Eukaryota</taxon>
        <taxon>Haptista</taxon>
        <taxon>Haptophyta</taxon>
        <taxon>Prymnesiophyceae</taxon>
        <taxon>Prymnesiales</taxon>
        <taxon>Chrysochromulinaceae</taxon>
        <taxon>Chrysochromulina</taxon>
    </lineage>
</organism>
<evidence type="ECO:0000256" key="3">
    <source>
        <dbReference type="ARBA" id="ARBA00022692"/>
    </source>
</evidence>
<keyword evidence="4" id="KW-0256">Endoplasmic reticulum</keyword>
<evidence type="ECO:0000256" key="9">
    <source>
        <dbReference type="ARBA" id="ARBA00037934"/>
    </source>
</evidence>
<dbReference type="AlphaFoldDB" id="A0A0M0JDN5"/>
<keyword evidence="5" id="KW-0931">ER-Golgi transport</keyword>
<evidence type="ECO:0000256" key="8">
    <source>
        <dbReference type="ARBA" id="ARBA00023136"/>
    </source>
</evidence>
<dbReference type="PANTHER" id="PTHR12825">
    <property type="entry name" value="BNIP1-RELATED"/>
    <property type="match status" value="1"/>
</dbReference>
<keyword evidence="6 11" id="KW-1133">Transmembrane helix</keyword>
<evidence type="ECO:0000313" key="14">
    <source>
        <dbReference type="Proteomes" id="UP000037460"/>
    </source>
</evidence>
<feature type="region of interest" description="Disordered" evidence="10">
    <location>
        <begin position="345"/>
        <end position="375"/>
    </location>
</feature>
<dbReference type="EMBL" id="JWZX01003066">
    <property type="protein sequence ID" value="KOO24691.1"/>
    <property type="molecule type" value="Genomic_DNA"/>
</dbReference>
<feature type="compositionally biased region" description="Low complexity" evidence="10">
    <location>
        <begin position="121"/>
        <end position="138"/>
    </location>
</feature>
<feature type="transmembrane region" description="Helical" evidence="11">
    <location>
        <begin position="216"/>
        <end position="233"/>
    </location>
</feature>
<evidence type="ECO:0000256" key="1">
    <source>
        <dbReference type="ARBA" id="ARBA00004163"/>
    </source>
</evidence>